<organism evidence="1">
    <name type="scientific">Capitella teleta</name>
    <name type="common">Polychaete worm</name>
    <dbReference type="NCBI Taxonomy" id="283909"/>
    <lineage>
        <taxon>Eukaryota</taxon>
        <taxon>Metazoa</taxon>
        <taxon>Spiralia</taxon>
        <taxon>Lophotrochozoa</taxon>
        <taxon>Annelida</taxon>
        <taxon>Polychaeta</taxon>
        <taxon>Sedentaria</taxon>
        <taxon>Scolecida</taxon>
        <taxon>Capitellidae</taxon>
        <taxon>Capitella</taxon>
    </lineage>
</organism>
<protein>
    <submittedName>
        <fullName evidence="1 2">Uncharacterized protein</fullName>
    </submittedName>
</protein>
<reference evidence="1 3" key="2">
    <citation type="journal article" date="2013" name="Nature">
        <title>Insights into bilaterian evolution from three spiralian genomes.</title>
        <authorList>
            <person name="Simakov O."/>
            <person name="Marletaz F."/>
            <person name="Cho S.J."/>
            <person name="Edsinger-Gonzales E."/>
            <person name="Havlak P."/>
            <person name="Hellsten U."/>
            <person name="Kuo D.H."/>
            <person name="Larsson T."/>
            <person name="Lv J."/>
            <person name="Arendt D."/>
            <person name="Savage R."/>
            <person name="Osoegawa K."/>
            <person name="de Jong P."/>
            <person name="Grimwood J."/>
            <person name="Chapman J.A."/>
            <person name="Shapiro H."/>
            <person name="Aerts A."/>
            <person name="Otillar R.P."/>
            <person name="Terry A.Y."/>
            <person name="Boore J.L."/>
            <person name="Grigoriev I.V."/>
            <person name="Lindberg D.R."/>
            <person name="Seaver E.C."/>
            <person name="Weisblat D.A."/>
            <person name="Putnam N.H."/>
            <person name="Rokhsar D.S."/>
        </authorList>
    </citation>
    <scope>NUCLEOTIDE SEQUENCE</scope>
    <source>
        <strain evidence="1 3">I ESC-2004</strain>
    </source>
</reference>
<evidence type="ECO:0000313" key="2">
    <source>
        <dbReference type="EnsemblMetazoa" id="CapteP224443"/>
    </source>
</evidence>
<dbReference type="EMBL" id="KB309217">
    <property type="protein sequence ID" value="ELT95100.1"/>
    <property type="molecule type" value="Genomic_DNA"/>
</dbReference>
<proteinExistence type="predicted"/>
<dbReference type="HOGENOM" id="CLU_2099183_0_0_1"/>
<sequence length="116" mass="13052">MFTATQSESSMSVCRLTLGSNFSTSTKIWVLCGTAQTSRLESKMERRLFSLLFVDQATKETSPLMGCALLRGGVEEVLIVSCACRLGHHEYKEYRIKNKNQSAQCLFLRMLLNCCN</sequence>
<dbReference type="EMBL" id="AMQN01002435">
    <property type="status" value="NOT_ANNOTATED_CDS"/>
    <property type="molecule type" value="Genomic_DNA"/>
</dbReference>
<name>R7TVR5_CAPTE</name>
<reference evidence="3" key="1">
    <citation type="submission" date="2012-12" db="EMBL/GenBank/DDBJ databases">
        <authorList>
            <person name="Hellsten U."/>
            <person name="Grimwood J."/>
            <person name="Chapman J.A."/>
            <person name="Shapiro H."/>
            <person name="Aerts A."/>
            <person name="Otillar R.P."/>
            <person name="Terry A.Y."/>
            <person name="Boore J.L."/>
            <person name="Simakov O."/>
            <person name="Marletaz F."/>
            <person name="Cho S.-J."/>
            <person name="Edsinger-Gonzales E."/>
            <person name="Havlak P."/>
            <person name="Kuo D.-H."/>
            <person name="Larsson T."/>
            <person name="Lv J."/>
            <person name="Arendt D."/>
            <person name="Savage R."/>
            <person name="Osoegawa K."/>
            <person name="de Jong P."/>
            <person name="Lindberg D.R."/>
            <person name="Seaver E.C."/>
            <person name="Weisblat D.A."/>
            <person name="Putnam N.H."/>
            <person name="Grigoriev I.V."/>
            <person name="Rokhsar D.S."/>
        </authorList>
    </citation>
    <scope>NUCLEOTIDE SEQUENCE</scope>
    <source>
        <strain evidence="3">I ESC-2004</strain>
    </source>
</reference>
<evidence type="ECO:0000313" key="1">
    <source>
        <dbReference type="EMBL" id="ELT95100.1"/>
    </source>
</evidence>
<accession>R7TVR5</accession>
<keyword evidence="3" id="KW-1185">Reference proteome</keyword>
<dbReference type="EnsemblMetazoa" id="CapteT224443">
    <property type="protein sequence ID" value="CapteP224443"/>
    <property type="gene ID" value="CapteG224443"/>
</dbReference>
<dbReference type="Proteomes" id="UP000014760">
    <property type="component" value="Unassembled WGS sequence"/>
</dbReference>
<reference evidence="2" key="3">
    <citation type="submission" date="2015-06" db="UniProtKB">
        <authorList>
            <consortium name="EnsemblMetazoa"/>
        </authorList>
    </citation>
    <scope>IDENTIFICATION</scope>
</reference>
<dbReference type="AlphaFoldDB" id="R7TVR5"/>
<evidence type="ECO:0000313" key="3">
    <source>
        <dbReference type="Proteomes" id="UP000014760"/>
    </source>
</evidence>
<gene>
    <name evidence="1" type="ORF">CAPTEDRAFT_224443</name>
</gene>